<evidence type="ECO:0000313" key="8">
    <source>
        <dbReference type="EMBL" id="CAG8433635.1"/>
    </source>
</evidence>
<reference evidence="8" key="1">
    <citation type="submission" date="2021-06" db="EMBL/GenBank/DDBJ databases">
        <authorList>
            <person name="Kallberg Y."/>
            <person name="Tangrot J."/>
            <person name="Rosling A."/>
        </authorList>
    </citation>
    <scope>NUCLEOTIDE SEQUENCE</scope>
    <source>
        <strain evidence="8">AZ414A</strain>
    </source>
</reference>
<dbReference type="SUPFAM" id="SSF100966">
    <property type="entry name" value="Translation initiation factor 2 beta, aIF2beta, N-terminal domain"/>
    <property type="match status" value="1"/>
</dbReference>
<evidence type="ECO:0000256" key="5">
    <source>
        <dbReference type="ARBA" id="ARBA00023134"/>
    </source>
</evidence>
<dbReference type="AlphaFoldDB" id="A0A9N8UWM5"/>
<dbReference type="Gene3D" id="1.25.40.180">
    <property type="match status" value="1"/>
</dbReference>
<dbReference type="InterPro" id="IPR003307">
    <property type="entry name" value="W2_domain"/>
</dbReference>
<feature type="region of interest" description="Disordered" evidence="6">
    <location>
        <begin position="121"/>
        <end position="164"/>
    </location>
</feature>
<dbReference type="EMBL" id="CAJVPK010000017">
    <property type="protein sequence ID" value="CAG8433635.1"/>
    <property type="molecule type" value="Genomic_DNA"/>
</dbReference>
<dbReference type="FunFam" id="3.30.30.170:FF:000002">
    <property type="entry name" value="Eukaryotic translation initiation factor 5"/>
    <property type="match status" value="1"/>
</dbReference>
<comment type="caution">
    <text evidence="8">The sequence shown here is derived from an EMBL/GenBank/DDBJ whole genome shotgun (WGS) entry which is preliminary data.</text>
</comment>
<dbReference type="GO" id="GO:0005525">
    <property type="term" value="F:GTP binding"/>
    <property type="evidence" value="ECO:0007669"/>
    <property type="project" value="UniProtKB-KW"/>
</dbReference>
<dbReference type="OrthoDB" id="10250831at2759"/>
<comment type="similarity">
    <text evidence="1">Belongs to the eIF-2-beta/eIF-5 family.</text>
</comment>
<keyword evidence="2" id="KW-0396">Initiation factor</keyword>
<dbReference type="PANTHER" id="PTHR23001">
    <property type="entry name" value="EUKARYOTIC TRANSLATION INITIATION FACTOR"/>
    <property type="match status" value="1"/>
</dbReference>
<dbReference type="SUPFAM" id="SSF48371">
    <property type="entry name" value="ARM repeat"/>
    <property type="match status" value="1"/>
</dbReference>
<dbReference type="InterPro" id="IPR016024">
    <property type="entry name" value="ARM-type_fold"/>
</dbReference>
<dbReference type="InterPro" id="IPR045196">
    <property type="entry name" value="IF2/IF5"/>
</dbReference>
<evidence type="ECO:0000259" key="7">
    <source>
        <dbReference type="PROSITE" id="PS51363"/>
    </source>
</evidence>
<evidence type="ECO:0000256" key="2">
    <source>
        <dbReference type="ARBA" id="ARBA00022540"/>
    </source>
</evidence>
<protein>
    <submittedName>
        <fullName evidence="8">10925_t:CDS:1</fullName>
    </submittedName>
</protein>
<dbReference type="Gene3D" id="3.30.30.170">
    <property type="match status" value="1"/>
</dbReference>
<dbReference type="Pfam" id="PF02020">
    <property type="entry name" value="W2"/>
    <property type="match status" value="1"/>
</dbReference>
<dbReference type="SMART" id="SM00653">
    <property type="entry name" value="eIF2B_5"/>
    <property type="match status" value="1"/>
</dbReference>
<proteinExistence type="inferred from homology"/>
<organism evidence="8 9">
    <name type="scientific">Diversispora eburnea</name>
    <dbReference type="NCBI Taxonomy" id="1213867"/>
    <lineage>
        <taxon>Eukaryota</taxon>
        <taxon>Fungi</taxon>
        <taxon>Fungi incertae sedis</taxon>
        <taxon>Mucoromycota</taxon>
        <taxon>Glomeromycotina</taxon>
        <taxon>Glomeromycetes</taxon>
        <taxon>Diversisporales</taxon>
        <taxon>Diversisporaceae</taxon>
        <taxon>Diversispora</taxon>
    </lineage>
</organism>
<keyword evidence="4" id="KW-0648">Protein biosynthesis</keyword>
<keyword evidence="9" id="KW-1185">Reference proteome</keyword>
<evidence type="ECO:0000256" key="6">
    <source>
        <dbReference type="SAM" id="MobiDB-lite"/>
    </source>
</evidence>
<dbReference type="PROSITE" id="PS51363">
    <property type="entry name" value="W2"/>
    <property type="match status" value="1"/>
</dbReference>
<evidence type="ECO:0000256" key="1">
    <source>
        <dbReference type="ARBA" id="ARBA00010397"/>
    </source>
</evidence>
<keyword evidence="5" id="KW-0342">GTP-binding</keyword>
<sequence length="491" mass="56328">MDTINIGGNTQDRFYRYKMPKLISKIEGKGNGIKTVVPNMPDIARSLSRPPTYPTKFFGCELGAQVKCDEKNDRYIVNGAHDAPRLQELLDIFIKKFVLCAGCTCGQRTEVDMRHKLVTYILKNPPSPPKGKNGKKDRRNSNKKSTEDGENPPSPVTEEGSDDDLTKRIQAEASELPASNYHVDDDDWAVDTSAEAVAKRMKDLEDNVRTTLVLADLDEDNPYDEFNEWLEENPGSTNNEIYKKIKELGISKDSDQIMKHLVIGLFAENFQKNQKNADAIAKQFVTDPDDQRTLLGATEELILKNKGLLESKVICGILMGYYQNDLLDEEVFTVWIEGNNSSNYQRLFKRVGTVEFVDSETNQDIRNKAKPFAKCKETDEIWKYYNKKKETSDGHYSAECYHCKESWSREKSAKLKAHLAKECLKCPEKIRKYWKKKLIFEHLSKTIPINDHFNYFNSNEERPPATKEQIDQSLIRAFIMTGIPFKDNFLE</sequence>
<gene>
    <name evidence="8" type="ORF">DEBURN_LOCUS524</name>
</gene>
<evidence type="ECO:0000256" key="4">
    <source>
        <dbReference type="ARBA" id="ARBA00022917"/>
    </source>
</evidence>
<dbReference type="GO" id="GO:0003743">
    <property type="term" value="F:translation initiation factor activity"/>
    <property type="evidence" value="ECO:0007669"/>
    <property type="project" value="UniProtKB-KW"/>
</dbReference>
<dbReference type="InterPro" id="IPR016189">
    <property type="entry name" value="Transl_init_fac_IF2/IF5_N"/>
</dbReference>
<dbReference type="Proteomes" id="UP000789706">
    <property type="component" value="Unassembled WGS sequence"/>
</dbReference>
<evidence type="ECO:0000313" key="9">
    <source>
        <dbReference type="Proteomes" id="UP000789706"/>
    </source>
</evidence>
<feature type="domain" description="W2" evidence="7">
    <location>
        <begin position="216"/>
        <end position="386"/>
    </location>
</feature>
<evidence type="ECO:0000256" key="3">
    <source>
        <dbReference type="ARBA" id="ARBA00022741"/>
    </source>
</evidence>
<name>A0A9N8UWM5_9GLOM</name>
<dbReference type="Pfam" id="PF01873">
    <property type="entry name" value="eIF-5_eIF-2B"/>
    <property type="match status" value="1"/>
</dbReference>
<accession>A0A9N8UWM5</accession>
<keyword evidence="3" id="KW-0547">Nucleotide-binding</keyword>
<dbReference type="InterPro" id="IPR002735">
    <property type="entry name" value="Transl_init_fac_IF2/IF5_dom"/>
</dbReference>
<dbReference type="PANTHER" id="PTHR23001:SF7">
    <property type="entry name" value="EUKARYOTIC TRANSLATION INITIATION FACTOR 5"/>
    <property type="match status" value="1"/>
</dbReference>
<feature type="compositionally biased region" description="Basic residues" evidence="6">
    <location>
        <begin position="132"/>
        <end position="142"/>
    </location>
</feature>